<proteinExistence type="predicted"/>
<dbReference type="Proteomes" id="UP001500621">
    <property type="component" value="Unassembled WGS sequence"/>
</dbReference>
<protein>
    <submittedName>
        <fullName evidence="2">Uncharacterized protein</fullName>
    </submittedName>
</protein>
<dbReference type="RefSeq" id="WP_345265478.1">
    <property type="nucleotide sequence ID" value="NZ_BAABIM010000002.1"/>
</dbReference>
<evidence type="ECO:0000256" key="1">
    <source>
        <dbReference type="SAM" id="MobiDB-lite"/>
    </source>
</evidence>
<feature type="compositionally biased region" description="Low complexity" evidence="1">
    <location>
        <begin position="337"/>
        <end position="349"/>
    </location>
</feature>
<reference evidence="3" key="1">
    <citation type="journal article" date="2019" name="Int. J. Syst. Evol. Microbiol.">
        <title>The Global Catalogue of Microorganisms (GCM) 10K type strain sequencing project: providing services to taxonomists for standard genome sequencing and annotation.</title>
        <authorList>
            <consortium name="The Broad Institute Genomics Platform"/>
            <consortium name="The Broad Institute Genome Sequencing Center for Infectious Disease"/>
            <person name="Wu L."/>
            <person name="Ma J."/>
        </authorList>
    </citation>
    <scope>NUCLEOTIDE SEQUENCE [LARGE SCALE GENOMIC DNA]</scope>
    <source>
        <strain evidence="3">JCM 18127</strain>
    </source>
</reference>
<dbReference type="Gene3D" id="3.40.190.10">
    <property type="entry name" value="Periplasmic binding protein-like II"/>
    <property type="match status" value="2"/>
</dbReference>
<feature type="compositionally biased region" description="Pro residues" evidence="1">
    <location>
        <begin position="376"/>
        <end position="389"/>
    </location>
</feature>
<comment type="caution">
    <text evidence="2">The sequence shown here is derived from an EMBL/GenBank/DDBJ whole genome shotgun (WGS) entry which is preliminary data.</text>
</comment>
<gene>
    <name evidence="2" type="ORF">GCM10023226_20890</name>
</gene>
<dbReference type="SUPFAM" id="SSF53850">
    <property type="entry name" value="Periplasmic binding protein-like II"/>
    <property type="match status" value="1"/>
</dbReference>
<name>A0ABP8W7G9_9ACTN</name>
<organism evidence="2 3">
    <name type="scientific">Nocardioides nanhaiensis</name>
    <dbReference type="NCBI Taxonomy" id="1476871"/>
    <lineage>
        <taxon>Bacteria</taxon>
        <taxon>Bacillati</taxon>
        <taxon>Actinomycetota</taxon>
        <taxon>Actinomycetes</taxon>
        <taxon>Propionibacteriales</taxon>
        <taxon>Nocardioidaceae</taxon>
        <taxon>Nocardioides</taxon>
    </lineage>
</organism>
<feature type="region of interest" description="Disordered" evidence="1">
    <location>
        <begin position="335"/>
        <end position="389"/>
    </location>
</feature>
<accession>A0ABP8W7G9</accession>
<evidence type="ECO:0000313" key="3">
    <source>
        <dbReference type="Proteomes" id="UP001500621"/>
    </source>
</evidence>
<keyword evidence="3" id="KW-1185">Reference proteome</keyword>
<dbReference type="EMBL" id="BAABIM010000002">
    <property type="protein sequence ID" value="GAA4683541.1"/>
    <property type="molecule type" value="Genomic_DNA"/>
</dbReference>
<evidence type="ECO:0000313" key="2">
    <source>
        <dbReference type="EMBL" id="GAA4683541.1"/>
    </source>
</evidence>
<sequence length="389" mass="40651">MLSDSGWAAPAVPGAAAEALPEPAPGVVTVAARPGALARAATEQQPADTDVRLRTTADRTAFEQLCAGAVDLVESLGRISLAQWRTCQEQGLGVVELVVAQEPTVLAVGRGSGREAACAPAALVDDLQGPPTTAGSWADLGLDDVALEAAGPGAGSVALRLGWLLGSPAERTAAASLRPRGDERRAAETLVTERRLEAERRQRAAGSTPGPAAREAVDAAWERWALARDARDRAVAAHRAAWQAALAQRTRADRLVVLPWRDYLAQRERVAAIDVRDQTGTGCVAPQERTLAEGRYPLAAPVRLTLTTRAWARPEVAALLAWLLPRAPALARERGLTPAPRAAATSQAAWLRGRSAPDLLTPSTTDPSGPVELSPAPAPGLEPLPPPAP</sequence>